<accession>A0A7W2D6Y6</accession>
<dbReference type="Gene3D" id="1.10.10.10">
    <property type="entry name" value="Winged helix-like DNA-binding domain superfamily/Winged helix DNA-binding domain"/>
    <property type="match status" value="1"/>
</dbReference>
<keyword evidence="5" id="KW-0804">Transcription</keyword>
<dbReference type="InterPro" id="IPR005471">
    <property type="entry name" value="Tscrpt_reg_IclR_N"/>
</dbReference>
<evidence type="ECO:0000256" key="6">
    <source>
        <dbReference type="ARBA" id="ARBA00058938"/>
    </source>
</evidence>
<feature type="domain" description="HTH iclR-type" evidence="9">
    <location>
        <begin position="11"/>
        <end position="71"/>
    </location>
</feature>
<dbReference type="PROSITE" id="PS51077">
    <property type="entry name" value="HTH_ICLR"/>
    <property type="match status" value="1"/>
</dbReference>
<dbReference type="FunFam" id="1.10.10.10:FF:000056">
    <property type="entry name" value="IclR family transcriptional regulator"/>
    <property type="match status" value="1"/>
</dbReference>
<comment type="function">
    <text evidence="6">May be an activator protein for the gylABX operon.</text>
</comment>
<dbReference type="InterPro" id="IPR036390">
    <property type="entry name" value="WH_DNA-bd_sf"/>
</dbReference>
<dbReference type="PANTHER" id="PTHR30136">
    <property type="entry name" value="HELIX-TURN-HELIX TRANSCRIPTIONAL REGULATOR, ICLR FAMILY"/>
    <property type="match status" value="1"/>
</dbReference>
<organism evidence="11 12">
    <name type="scientific">Streptomyces himalayensis subsp. aureolus</name>
    <dbReference type="NCBI Taxonomy" id="2758039"/>
    <lineage>
        <taxon>Bacteria</taxon>
        <taxon>Bacillati</taxon>
        <taxon>Actinomycetota</taxon>
        <taxon>Actinomycetes</taxon>
        <taxon>Kitasatosporales</taxon>
        <taxon>Streptomycetaceae</taxon>
        <taxon>Streptomyces</taxon>
        <taxon>Streptomyces himalayensis</taxon>
    </lineage>
</organism>
<evidence type="ECO:0000259" key="9">
    <source>
        <dbReference type="PROSITE" id="PS51077"/>
    </source>
</evidence>
<dbReference type="GO" id="GO:0003700">
    <property type="term" value="F:DNA-binding transcription factor activity"/>
    <property type="evidence" value="ECO:0007669"/>
    <property type="project" value="TreeGrafter"/>
</dbReference>
<dbReference type="GO" id="GO:0045893">
    <property type="term" value="P:positive regulation of DNA-templated transcription"/>
    <property type="evidence" value="ECO:0007669"/>
    <property type="project" value="InterPro"/>
</dbReference>
<evidence type="ECO:0000256" key="3">
    <source>
        <dbReference type="ARBA" id="ARBA00023125"/>
    </source>
</evidence>
<dbReference type="SMART" id="SM00346">
    <property type="entry name" value="HTH_ICLR"/>
    <property type="match status" value="1"/>
</dbReference>
<reference evidence="11 12" key="1">
    <citation type="submission" date="2020-07" db="EMBL/GenBank/DDBJ databases">
        <title>Streptomyces isolated from Indian soil.</title>
        <authorList>
            <person name="Mandal S."/>
            <person name="Maiti P.K."/>
        </authorList>
    </citation>
    <scope>NUCLEOTIDE SEQUENCE [LARGE SCALE GENOMIC DNA]</scope>
    <source>
        <strain evidence="11 12">PSKA54</strain>
    </source>
</reference>
<dbReference type="EMBL" id="JACEQY010000047">
    <property type="protein sequence ID" value="MBA4865796.1"/>
    <property type="molecule type" value="Genomic_DNA"/>
</dbReference>
<dbReference type="PANTHER" id="PTHR30136:SF34">
    <property type="entry name" value="TRANSCRIPTIONAL REGULATOR"/>
    <property type="match status" value="1"/>
</dbReference>
<evidence type="ECO:0000256" key="2">
    <source>
        <dbReference type="ARBA" id="ARBA00023015"/>
    </source>
</evidence>
<protein>
    <recommendedName>
        <fullName evidence="7">Glycerol operon regulatory protein</fullName>
    </recommendedName>
</protein>
<dbReference type="SUPFAM" id="SSF46785">
    <property type="entry name" value="Winged helix' DNA-binding domain"/>
    <property type="match status" value="1"/>
</dbReference>
<dbReference type="InterPro" id="IPR014757">
    <property type="entry name" value="Tscrpt_reg_IclR_C"/>
</dbReference>
<dbReference type="GO" id="GO:0045892">
    <property type="term" value="P:negative regulation of DNA-templated transcription"/>
    <property type="evidence" value="ECO:0007669"/>
    <property type="project" value="TreeGrafter"/>
</dbReference>
<dbReference type="Pfam" id="PF09339">
    <property type="entry name" value="HTH_IclR"/>
    <property type="match status" value="1"/>
</dbReference>
<feature type="domain" description="IclR-ED" evidence="10">
    <location>
        <begin position="72"/>
        <end position="256"/>
    </location>
</feature>
<feature type="compositionally biased region" description="Basic and acidic residues" evidence="8">
    <location>
        <begin position="267"/>
        <end position="276"/>
    </location>
</feature>
<dbReference type="InterPro" id="IPR036388">
    <property type="entry name" value="WH-like_DNA-bd_sf"/>
</dbReference>
<evidence type="ECO:0000256" key="8">
    <source>
        <dbReference type="SAM" id="MobiDB-lite"/>
    </source>
</evidence>
<dbReference type="RefSeq" id="WP_181867249.1">
    <property type="nucleotide sequence ID" value="NZ_JACEQY010000047.1"/>
</dbReference>
<feature type="compositionally biased region" description="Basic residues" evidence="8">
    <location>
        <begin position="288"/>
        <end position="298"/>
    </location>
</feature>
<dbReference type="GO" id="GO:0003677">
    <property type="term" value="F:DNA binding"/>
    <property type="evidence" value="ECO:0007669"/>
    <property type="project" value="UniProtKB-KW"/>
</dbReference>
<evidence type="ECO:0000256" key="7">
    <source>
        <dbReference type="ARBA" id="ARBA00070406"/>
    </source>
</evidence>
<dbReference type="Gene3D" id="3.30.450.40">
    <property type="match status" value="1"/>
</dbReference>
<evidence type="ECO:0000256" key="4">
    <source>
        <dbReference type="ARBA" id="ARBA00023159"/>
    </source>
</evidence>
<dbReference type="InterPro" id="IPR029016">
    <property type="entry name" value="GAF-like_dom_sf"/>
</dbReference>
<evidence type="ECO:0000259" key="10">
    <source>
        <dbReference type="PROSITE" id="PS51078"/>
    </source>
</evidence>
<dbReference type="InterPro" id="IPR012794">
    <property type="entry name" value="PcaR_PcaU"/>
</dbReference>
<keyword evidence="4" id="KW-0010">Activator</keyword>
<dbReference type="Proteomes" id="UP000586976">
    <property type="component" value="Unassembled WGS sequence"/>
</dbReference>
<gene>
    <name evidence="11" type="ORF">H1V43_31535</name>
</gene>
<dbReference type="NCBIfam" id="TIGR02431">
    <property type="entry name" value="pcaR_pcaU"/>
    <property type="match status" value="1"/>
</dbReference>
<dbReference type="GO" id="GO:0046278">
    <property type="term" value="P:3,4-dihydroxybenzoate metabolic process"/>
    <property type="evidence" value="ECO:0007669"/>
    <property type="project" value="InterPro"/>
</dbReference>
<keyword evidence="1" id="KW-0319">Glycerol metabolism</keyword>
<keyword evidence="2" id="KW-0805">Transcription regulation</keyword>
<name>A0A7W2D6Y6_9ACTN</name>
<evidence type="ECO:0000256" key="1">
    <source>
        <dbReference type="ARBA" id="ARBA00022798"/>
    </source>
</evidence>
<keyword evidence="3" id="KW-0238">DNA-binding</keyword>
<feature type="region of interest" description="Disordered" evidence="8">
    <location>
        <begin position="267"/>
        <end position="298"/>
    </location>
</feature>
<dbReference type="Pfam" id="PF01614">
    <property type="entry name" value="IclR_C"/>
    <property type="match status" value="1"/>
</dbReference>
<dbReference type="AlphaFoldDB" id="A0A7W2D6Y6"/>
<dbReference type="SUPFAM" id="SSF55781">
    <property type="entry name" value="GAF domain-like"/>
    <property type="match status" value="1"/>
</dbReference>
<comment type="caution">
    <text evidence="11">The sequence shown here is derived from an EMBL/GenBank/DDBJ whole genome shotgun (WGS) entry which is preliminary data.</text>
</comment>
<evidence type="ECO:0000256" key="5">
    <source>
        <dbReference type="ARBA" id="ARBA00023163"/>
    </source>
</evidence>
<keyword evidence="12" id="KW-1185">Reference proteome</keyword>
<sequence length="298" mass="32797">MGAGVREPHFVQSFERGLAVIRAFDADHPELTLSEVARICSLTRAAARRFLLTLADLGYVRTDGRLFRLSPRVLELGYAYLSSFSLPDIAEPHLEQLVAQVRESSSLCVLDGDDIVYVARVPTSRIMTATITVGTRFPAHVTSVGRVMLASLPDEDIDARLARAELRPLTARTIVSTDLLRAELRRVRRQGYAIVDQELEEGLRSVAAPVRDRDGDVVAAVNIPVHASRNSVESVRRDLLPHLLATVARIEADVHVVAPRLRLAEGAGERVRDRGPDAVPGSATRRSSSSRRPRAPRR</sequence>
<dbReference type="InterPro" id="IPR050707">
    <property type="entry name" value="HTH_MetabolicPath_Reg"/>
</dbReference>
<proteinExistence type="predicted"/>
<dbReference type="PROSITE" id="PS51078">
    <property type="entry name" value="ICLR_ED"/>
    <property type="match status" value="1"/>
</dbReference>
<evidence type="ECO:0000313" key="12">
    <source>
        <dbReference type="Proteomes" id="UP000586976"/>
    </source>
</evidence>
<evidence type="ECO:0000313" key="11">
    <source>
        <dbReference type="EMBL" id="MBA4865796.1"/>
    </source>
</evidence>
<dbReference type="GO" id="GO:0006071">
    <property type="term" value="P:glycerol metabolic process"/>
    <property type="evidence" value="ECO:0007669"/>
    <property type="project" value="UniProtKB-KW"/>
</dbReference>